<keyword evidence="2" id="KW-1185">Reference proteome</keyword>
<accession>A0A7W6DFJ3</accession>
<protein>
    <submittedName>
        <fullName evidence="1">Uncharacterized protein</fullName>
    </submittedName>
</protein>
<gene>
    <name evidence="1" type="ORF">GGQ64_004894</name>
</gene>
<evidence type="ECO:0000313" key="2">
    <source>
        <dbReference type="Proteomes" id="UP000574761"/>
    </source>
</evidence>
<organism evidence="1 2">
    <name type="scientific">Mycoplana azooxidifex</name>
    <dbReference type="NCBI Taxonomy" id="1636188"/>
    <lineage>
        <taxon>Bacteria</taxon>
        <taxon>Pseudomonadati</taxon>
        <taxon>Pseudomonadota</taxon>
        <taxon>Alphaproteobacteria</taxon>
        <taxon>Hyphomicrobiales</taxon>
        <taxon>Rhizobiaceae</taxon>
        <taxon>Mycoplana</taxon>
    </lineage>
</organism>
<evidence type="ECO:0000313" key="1">
    <source>
        <dbReference type="EMBL" id="MBB3979650.1"/>
    </source>
</evidence>
<dbReference type="EMBL" id="JACIEE010000012">
    <property type="protein sequence ID" value="MBB3979650.1"/>
    <property type="molecule type" value="Genomic_DNA"/>
</dbReference>
<comment type="caution">
    <text evidence="1">The sequence shown here is derived from an EMBL/GenBank/DDBJ whole genome shotgun (WGS) entry which is preliminary data.</text>
</comment>
<proteinExistence type="predicted"/>
<dbReference type="Proteomes" id="UP000574761">
    <property type="component" value="Unassembled WGS sequence"/>
</dbReference>
<reference evidence="1 2" key="1">
    <citation type="submission" date="2020-08" db="EMBL/GenBank/DDBJ databases">
        <title>Genomic Encyclopedia of Type Strains, Phase IV (KMG-IV): sequencing the most valuable type-strain genomes for metagenomic binning, comparative biology and taxonomic classification.</title>
        <authorList>
            <person name="Goeker M."/>
        </authorList>
    </citation>
    <scope>NUCLEOTIDE SEQUENCE [LARGE SCALE GENOMIC DNA]</scope>
    <source>
        <strain evidence="1 2">DSM 100211</strain>
    </source>
</reference>
<sequence>MIHRHLPKESFIDPAGLSMLGHAFDEICRQRQIEAESEAAFALAKQLLSLYHEGIHDRAKLLTMAGHPGQDLFAGAK</sequence>
<name>A0A7W6DFJ3_9HYPH</name>
<dbReference type="RefSeq" id="WP_183807870.1">
    <property type="nucleotide sequence ID" value="NZ_JACIEE010000012.1"/>
</dbReference>
<dbReference type="AlphaFoldDB" id="A0A7W6DFJ3"/>